<dbReference type="AlphaFoldDB" id="A0A816GV73"/>
<evidence type="ECO:0000259" key="4">
    <source>
        <dbReference type="Pfam" id="PF16916"/>
    </source>
</evidence>
<dbReference type="EMBL" id="CAJNOR010014747">
    <property type="protein sequence ID" value="CAF1679683.1"/>
    <property type="molecule type" value="Genomic_DNA"/>
</dbReference>
<feature type="domain" description="Cation efflux protein cytoplasmic" evidence="4">
    <location>
        <begin position="38"/>
        <end position="112"/>
    </location>
</feature>
<keyword evidence="2" id="KW-0406">Ion transport</keyword>
<dbReference type="PANTHER" id="PTHR11562:SF84">
    <property type="entry name" value="LD05335P"/>
    <property type="match status" value="1"/>
</dbReference>
<gene>
    <name evidence="5" type="ORF">XAT740_LOCUS60304</name>
</gene>
<dbReference type="Proteomes" id="UP000663828">
    <property type="component" value="Unassembled WGS sequence"/>
</dbReference>
<evidence type="ECO:0000313" key="5">
    <source>
        <dbReference type="EMBL" id="CAF1679683.1"/>
    </source>
</evidence>
<reference evidence="5" key="1">
    <citation type="submission" date="2021-02" db="EMBL/GenBank/DDBJ databases">
        <authorList>
            <person name="Nowell W R."/>
        </authorList>
    </citation>
    <scope>NUCLEOTIDE SEQUENCE</scope>
</reference>
<keyword evidence="3" id="KW-0812">Transmembrane</keyword>
<dbReference type="InterPro" id="IPR036837">
    <property type="entry name" value="Cation_efflux_CTD_sf"/>
</dbReference>
<keyword evidence="6" id="KW-1185">Reference proteome</keyword>
<protein>
    <recommendedName>
        <fullName evidence="4">Cation efflux protein cytoplasmic domain-containing protein</fullName>
    </recommendedName>
</protein>
<dbReference type="SUPFAM" id="SSF160240">
    <property type="entry name" value="Cation efflux protein cytoplasmic domain-like"/>
    <property type="match status" value="1"/>
</dbReference>
<dbReference type="GO" id="GO:0005886">
    <property type="term" value="C:plasma membrane"/>
    <property type="evidence" value="ECO:0007669"/>
    <property type="project" value="TreeGrafter"/>
</dbReference>
<evidence type="ECO:0000313" key="6">
    <source>
        <dbReference type="Proteomes" id="UP000663828"/>
    </source>
</evidence>
<keyword evidence="2" id="KW-0813">Transport</keyword>
<feature type="non-terminal residue" evidence="5">
    <location>
        <position position="1"/>
    </location>
</feature>
<dbReference type="GO" id="GO:0005385">
    <property type="term" value="F:zinc ion transmembrane transporter activity"/>
    <property type="evidence" value="ECO:0007669"/>
    <property type="project" value="TreeGrafter"/>
</dbReference>
<keyword evidence="3" id="KW-0472">Membrane</keyword>
<proteinExistence type="inferred from homology"/>
<keyword evidence="2" id="KW-0864">Zinc transport</keyword>
<evidence type="ECO:0000256" key="3">
    <source>
        <dbReference type="SAM" id="Phobius"/>
    </source>
</evidence>
<comment type="caution">
    <text evidence="5">The sequence shown here is derived from an EMBL/GenBank/DDBJ whole genome shotgun (WGS) entry which is preliminary data.</text>
</comment>
<dbReference type="Pfam" id="PF16916">
    <property type="entry name" value="ZT_dimer"/>
    <property type="match status" value="1"/>
</dbReference>
<feature type="transmembrane region" description="Helical" evidence="3">
    <location>
        <begin position="6"/>
        <end position="26"/>
    </location>
</feature>
<dbReference type="NCBIfam" id="TIGR01297">
    <property type="entry name" value="CDF"/>
    <property type="match status" value="1"/>
</dbReference>
<keyword evidence="3" id="KW-1133">Transmembrane helix</keyword>
<dbReference type="InterPro" id="IPR050681">
    <property type="entry name" value="CDF/SLC30A"/>
</dbReference>
<dbReference type="GO" id="GO:0010043">
    <property type="term" value="P:response to zinc ion"/>
    <property type="evidence" value="ECO:0007669"/>
    <property type="project" value="TreeGrafter"/>
</dbReference>
<comment type="similarity">
    <text evidence="1">Belongs to the cation diffusion facilitator (CDF) transporter (TC 2.A.4) family. SLC30A subfamily.</text>
</comment>
<accession>A0A816GV73</accession>
<dbReference type="PANTHER" id="PTHR11562">
    <property type="entry name" value="CATION EFFLUX PROTEIN/ ZINC TRANSPORTER"/>
    <property type="match status" value="1"/>
</dbReference>
<name>A0A816GV73_ADIRI</name>
<organism evidence="5 6">
    <name type="scientific">Adineta ricciae</name>
    <name type="common">Rotifer</name>
    <dbReference type="NCBI Taxonomy" id="249248"/>
    <lineage>
        <taxon>Eukaryota</taxon>
        <taxon>Metazoa</taxon>
        <taxon>Spiralia</taxon>
        <taxon>Gnathifera</taxon>
        <taxon>Rotifera</taxon>
        <taxon>Eurotatoria</taxon>
        <taxon>Bdelloidea</taxon>
        <taxon>Adinetida</taxon>
        <taxon>Adinetidae</taxon>
        <taxon>Adineta</taxon>
    </lineage>
</organism>
<dbReference type="InterPro" id="IPR002524">
    <property type="entry name" value="Cation_efflux"/>
</dbReference>
<dbReference type="InterPro" id="IPR027470">
    <property type="entry name" value="Cation_efflux_CTD"/>
</dbReference>
<evidence type="ECO:0000256" key="1">
    <source>
        <dbReference type="ARBA" id="ARBA00008873"/>
    </source>
</evidence>
<keyword evidence="2" id="KW-0862">Zinc</keyword>
<evidence type="ECO:0000256" key="2">
    <source>
        <dbReference type="ARBA" id="ARBA00022906"/>
    </source>
</evidence>
<sequence length="129" mass="14350">PDYKLADPICTFIFSILVIFTTVTIMREIVIVLMEGVPDGVDYQKIVDDLCAISGVCNIHSLHVWSLSLNKTALSVHIAADNTEDAMTILNEAQTLLRREHSINRTTIQVELYNKAIINSCDTCRGPES</sequence>